<keyword evidence="4" id="KW-1185">Reference proteome</keyword>
<dbReference type="Gene3D" id="2.60.120.10">
    <property type="entry name" value="Jelly Rolls"/>
    <property type="match status" value="1"/>
</dbReference>
<name>A0ABR9JHW3_9MICC</name>
<dbReference type="Proteomes" id="UP000643525">
    <property type="component" value="Unassembled WGS sequence"/>
</dbReference>
<dbReference type="PANTHER" id="PTHR35848:SF6">
    <property type="entry name" value="CUPIN TYPE-2 DOMAIN-CONTAINING PROTEIN"/>
    <property type="match status" value="1"/>
</dbReference>
<dbReference type="Pfam" id="PF07883">
    <property type="entry name" value="Cupin_2"/>
    <property type="match status" value="1"/>
</dbReference>
<dbReference type="InterPro" id="IPR014710">
    <property type="entry name" value="RmlC-like_jellyroll"/>
</dbReference>
<dbReference type="PANTHER" id="PTHR35848">
    <property type="entry name" value="OXALATE-BINDING PROTEIN"/>
    <property type="match status" value="1"/>
</dbReference>
<protein>
    <submittedName>
        <fullName evidence="3">Oxalate decarboxylase/phosphoglucose isomerase-like protein (Cupin superfamily)</fullName>
    </submittedName>
</protein>
<organism evidence="3 4">
    <name type="scientific">Nesterenkonia lutea</name>
    <dbReference type="NCBI Taxonomy" id="272919"/>
    <lineage>
        <taxon>Bacteria</taxon>
        <taxon>Bacillati</taxon>
        <taxon>Actinomycetota</taxon>
        <taxon>Actinomycetes</taxon>
        <taxon>Micrococcales</taxon>
        <taxon>Micrococcaceae</taxon>
        <taxon>Nesterenkonia</taxon>
    </lineage>
</organism>
<dbReference type="RefSeq" id="WP_192596681.1">
    <property type="nucleotide sequence ID" value="NZ_BAAALJ010000045.1"/>
</dbReference>
<evidence type="ECO:0000256" key="1">
    <source>
        <dbReference type="ARBA" id="ARBA00022723"/>
    </source>
</evidence>
<dbReference type="InterPro" id="IPR011051">
    <property type="entry name" value="RmlC_Cupin_sf"/>
</dbReference>
<accession>A0ABR9JHW3</accession>
<sequence>MSEPSAEVSFVERHPLVAHATEEGYHKIGHGPVDSDAGVDPRDEGRIQGLLGATNTGSKDVNLGLGKMSPGDYHLRHHHPRGSEWYYFIKGAGLVHLNDDRVRVRPGTAIYIPAGTVHAVLNDGDEDIEMLWGISTGEYGDIGLVYDE</sequence>
<comment type="caution">
    <text evidence="3">The sequence shown here is derived from an EMBL/GenBank/DDBJ whole genome shotgun (WGS) entry which is preliminary data.</text>
</comment>
<feature type="domain" description="Cupin type-1" evidence="2">
    <location>
        <begin position="48"/>
        <end position="146"/>
    </location>
</feature>
<dbReference type="SUPFAM" id="SSF51182">
    <property type="entry name" value="RmlC-like cupins"/>
    <property type="match status" value="1"/>
</dbReference>
<dbReference type="InterPro" id="IPR006045">
    <property type="entry name" value="Cupin_1"/>
</dbReference>
<reference evidence="3 4" key="1">
    <citation type="submission" date="2020-10" db="EMBL/GenBank/DDBJ databases">
        <title>Sequencing the genomes of 1000 actinobacteria strains.</title>
        <authorList>
            <person name="Klenk H.-P."/>
        </authorList>
    </citation>
    <scope>NUCLEOTIDE SEQUENCE [LARGE SCALE GENOMIC DNA]</scope>
    <source>
        <strain evidence="3 4">DSM 15666</strain>
    </source>
</reference>
<evidence type="ECO:0000313" key="4">
    <source>
        <dbReference type="Proteomes" id="UP000643525"/>
    </source>
</evidence>
<evidence type="ECO:0000313" key="3">
    <source>
        <dbReference type="EMBL" id="MBE1525539.1"/>
    </source>
</evidence>
<dbReference type="SMART" id="SM00835">
    <property type="entry name" value="Cupin_1"/>
    <property type="match status" value="1"/>
</dbReference>
<proteinExistence type="predicted"/>
<gene>
    <name evidence="3" type="ORF">H4W27_002713</name>
</gene>
<dbReference type="InterPro" id="IPR051610">
    <property type="entry name" value="GPI/OXD"/>
</dbReference>
<evidence type="ECO:0000259" key="2">
    <source>
        <dbReference type="SMART" id="SM00835"/>
    </source>
</evidence>
<dbReference type="EMBL" id="JADBED010000002">
    <property type="protein sequence ID" value="MBE1525539.1"/>
    <property type="molecule type" value="Genomic_DNA"/>
</dbReference>
<keyword evidence="1" id="KW-0479">Metal-binding</keyword>
<dbReference type="InterPro" id="IPR013096">
    <property type="entry name" value="Cupin_2"/>
</dbReference>